<keyword evidence="3" id="KW-1133">Transmembrane helix</keyword>
<dbReference type="InterPro" id="IPR022408">
    <property type="entry name" value="Acyl-CoA-binding_prot_CS"/>
</dbReference>
<dbReference type="InterPro" id="IPR014352">
    <property type="entry name" value="FERM/acyl-CoA-bd_prot_sf"/>
</dbReference>
<feature type="transmembrane region" description="Helical" evidence="3">
    <location>
        <begin position="277"/>
        <end position="303"/>
    </location>
</feature>
<sequence length="339" mass="39508">MTMASTSTLSESLYVTQVRFCRALAVVRSLPTESGGAFQPSIADKLNFYGLYKQALNGDCMLLKPSSKKIVAYAKWKAWDRLRGTTPIDAQIMYINALVELLKEFLNRFPNSELTESLNESVNYLLEVNEDTNTDAAEEENLIQWDTNDQEKEEYYLGQIEQEQILSEQPYSHYSSPIISEFPLTPELSPKSRNLYNTQPFDEEDEFDNEVATATSSLYLSTPTQHPYANYRRQKKRKPSDAAIQTLQTEVAALCEEIDSLRRRDMLKTKSLYRWRWLWLFRSVAKHAFFNFVILMILFLVLWRRKSPIAYAVISYAGPRLRDLMQYIFNRIVFWKVTV</sequence>
<evidence type="ECO:0000256" key="2">
    <source>
        <dbReference type="ARBA" id="ARBA00023121"/>
    </source>
</evidence>
<keyword evidence="3" id="KW-0472">Membrane</keyword>
<dbReference type="PROSITE" id="PS51228">
    <property type="entry name" value="ACB_2"/>
    <property type="match status" value="1"/>
</dbReference>
<keyword evidence="3" id="KW-0812">Transmembrane</keyword>
<dbReference type="PROSITE" id="PS00880">
    <property type="entry name" value="ACB_1"/>
    <property type="match status" value="1"/>
</dbReference>
<gene>
    <name evidence="5" type="ORF">FB192DRAFT_1375062</name>
</gene>
<dbReference type="Pfam" id="PF00887">
    <property type="entry name" value="ACBP"/>
    <property type="match status" value="1"/>
</dbReference>
<keyword evidence="2" id="KW-0446">Lipid-binding</keyword>
<evidence type="ECO:0000256" key="1">
    <source>
        <dbReference type="ARBA" id="ARBA00005567"/>
    </source>
</evidence>
<dbReference type="PANTHER" id="PTHR23310">
    <property type="entry name" value="ACYL-COA-BINDING PROTEIN, ACBP"/>
    <property type="match status" value="1"/>
</dbReference>
<dbReference type="GO" id="GO:0000062">
    <property type="term" value="F:fatty-acyl-CoA binding"/>
    <property type="evidence" value="ECO:0007669"/>
    <property type="project" value="InterPro"/>
</dbReference>
<feature type="domain" description="ACB" evidence="4">
    <location>
        <begin position="16"/>
        <end position="107"/>
    </location>
</feature>
<protein>
    <submittedName>
        <fullName evidence="5">Acyl CoA binding protein-domain-containing protein</fullName>
    </submittedName>
</protein>
<proteinExistence type="inferred from homology"/>
<accession>A0A8H4F2V7</accession>
<dbReference type="Proteomes" id="UP000469890">
    <property type="component" value="Unassembled WGS sequence"/>
</dbReference>
<evidence type="ECO:0000313" key="6">
    <source>
        <dbReference type="Proteomes" id="UP000469890"/>
    </source>
</evidence>
<dbReference type="InterPro" id="IPR035984">
    <property type="entry name" value="Acyl-CoA-binding_sf"/>
</dbReference>
<dbReference type="PANTHER" id="PTHR23310:SF62">
    <property type="entry name" value="ACYL-COA BINDING PROTEIN 1, ISOFORM A"/>
    <property type="match status" value="1"/>
</dbReference>
<name>A0A8H4F2V7_MUCCL</name>
<dbReference type="SUPFAM" id="SSF47027">
    <property type="entry name" value="Acyl-CoA binding protein"/>
    <property type="match status" value="1"/>
</dbReference>
<dbReference type="EMBL" id="JAAECE010000004">
    <property type="protein sequence ID" value="KAF1801873.1"/>
    <property type="molecule type" value="Genomic_DNA"/>
</dbReference>
<comment type="similarity">
    <text evidence="1">Belongs to the ACBP family.</text>
</comment>
<dbReference type="GO" id="GO:0006631">
    <property type="term" value="P:fatty acid metabolic process"/>
    <property type="evidence" value="ECO:0007669"/>
    <property type="project" value="TreeGrafter"/>
</dbReference>
<evidence type="ECO:0000259" key="4">
    <source>
        <dbReference type="PROSITE" id="PS51228"/>
    </source>
</evidence>
<dbReference type="AlphaFoldDB" id="A0A8H4F2V7"/>
<organism evidence="5 6">
    <name type="scientific">Mucor circinelloides f. lusitanicus</name>
    <name type="common">Mucor racemosus var. lusitanicus</name>
    <dbReference type="NCBI Taxonomy" id="29924"/>
    <lineage>
        <taxon>Eukaryota</taxon>
        <taxon>Fungi</taxon>
        <taxon>Fungi incertae sedis</taxon>
        <taxon>Mucoromycota</taxon>
        <taxon>Mucoromycotina</taxon>
        <taxon>Mucoromycetes</taxon>
        <taxon>Mucorales</taxon>
        <taxon>Mucorineae</taxon>
        <taxon>Mucoraceae</taxon>
        <taxon>Mucor</taxon>
    </lineage>
</organism>
<evidence type="ECO:0000256" key="3">
    <source>
        <dbReference type="SAM" id="Phobius"/>
    </source>
</evidence>
<dbReference type="InterPro" id="IPR000582">
    <property type="entry name" value="Acyl-CoA-binding_protein"/>
</dbReference>
<evidence type="ECO:0000313" key="5">
    <source>
        <dbReference type="EMBL" id="KAF1801873.1"/>
    </source>
</evidence>
<reference evidence="5 6" key="1">
    <citation type="submission" date="2019-09" db="EMBL/GenBank/DDBJ databases">
        <authorList>
            <consortium name="DOE Joint Genome Institute"/>
            <person name="Mondo S.J."/>
            <person name="Navarro-Mendoza M.I."/>
            <person name="Perez-Arques C."/>
            <person name="Panchal S."/>
            <person name="Nicolas F.E."/>
            <person name="Ganguly P."/>
            <person name="Pangilinan J."/>
            <person name="Grigoriev I."/>
            <person name="Heitman J."/>
            <person name="Sanya K."/>
            <person name="Garre V."/>
        </authorList>
    </citation>
    <scope>NUCLEOTIDE SEQUENCE [LARGE SCALE GENOMIC DNA]</scope>
    <source>
        <strain evidence="5 6">MU402</strain>
    </source>
</reference>
<comment type="caution">
    <text evidence="5">The sequence shown here is derived from an EMBL/GenBank/DDBJ whole genome shotgun (WGS) entry which is preliminary data.</text>
</comment>
<dbReference type="Gene3D" id="1.20.80.10">
    <property type="match status" value="1"/>
</dbReference>